<protein>
    <submittedName>
        <fullName evidence="5">Amidohydrolase</fullName>
    </submittedName>
</protein>
<dbReference type="EMBL" id="JADINH010000113">
    <property type="protein sequence ID" value="MBO8415796.1"/>
    <property type="molecule type" value="Genomic_DNA"/>
</dbReference>
<name>A0A9D9D9V9_9GAMM</name>
<keyword evidence="2" id="KW-0479">Metal-binding</keyword>
<dbReference type="FunFam" id="3.30.70.360:FF:000001">
    <property type="entry name" value="N-acetyldiaminopimelate deacetylase"/>
    <property type="match status" value="1"/>
</dbReference>
<reference evidence="5" key="1">
    <citation type="submission" date="2020-10" db="EMBL/GenBank/DDBJ databases">
        <authorList>
            <person name="Gilroy R."/>
        </authorList>
    </citation>
    <scope>NUCLEOTIDE SEQUENCE</scope>
    <source>
        <strain evidence="5">17213</strain>
    </source>
</reference>
<gene>
    <name evidence="5" type="ORF">IAB19_05405</name>
</gene>
<dbReference type="PANTHER" id="PTHR11014">
    <property type="entry name" value="PEPTIDASE M20 FAMILY MEMBER"/>
    <property type="match status" value="1"/>
</dbReference>
<dbReference type="SUPFAM" id="SSF53187">
    <property type="entry name" value="Zn-dependent exopeptidases"/>
    <property type="match status" value="1"/>
</dbReference>
<dbReference type="InterPro" id="IPR002933">
    <property type="entry name" value="Peptidase_M20"/>
</dbReference>
<feature type="binding site" evidence="2">
    <location>
        <position position="204"/>
    </location>
    <ligand>
        <name>Mn(2+)</name>
        <dbReference type="ChEBI" id="CHEBI:29035"/>
        <label>2</label>
    </ligand>
</feature>
<feature type="binding site" evidence="2">
    <location>
        <position position="243"/>
    </location>
    <ligand>
        <name>Mn(2+)</name>
        <dbReference type="ChEBI" id="CHEBI:29035"/>
        <label>2</label>
    </ligand>
</feature>
<evidence type="ECO:0000313" key="6">
    <source>
        <dbReference type="Proteomes" id="UP000823631"/>
    </source>
</evidence>
<dbReference type="Proteomes" id="UP000823631">
    <property type="component" value="Unassembled WGS sequence"/>
</dbReference>
<sequence>MSKRHQLRAAALICAALLLTSCAATSQNNVSTSGQPALAAAVGAGAQVNGVSSAASAPAWLNEAIEAEYPNTVQMRHYLHQHPELGNQEYQTQAYIADFLSRQGIKVIKGTEHAPTSVIGILNEGKGHAVGLRADIDALPIKENTGLPFESKAKGLAFGKETDVSHMCGHDAHMAMLLSAAKIMAEHKDDIDRTVVFVFQPAEEGDSIDNPYELEVQKLSGANAMVQDGLLKRYGIEHMFGIHVMARQPSGRILIAKGPTLNSVDAFLVNIEGKQAHGAMPWTGVDAVLTASAAVVNLQQIVSRNIDLTKGMGVITVGRLSAGETSNVMAGSAEFEGTIRANDAGIRSKLLQRIPEVMDNTARAYGAQADTRIIEIYPVTYNDADLAEKTVANMQGWGLDAEISTWNPGASEDFSFFAQQVPSVFMFLGVDAPGAENSANNHSDKFVIYDEALKAGVAAHLAAALETPL</sequence>
<dbReference type="InterPro" id="IPR011650">
    <property type="entry name" value="Peptidase_M20_dimer"/>
</dbReference>
<dbReference type="NCBIfam" id="TIGR01891">
    <property type="entry name" value="amidohydrolases"/>
    <property type="match status" value="1"/>
</dbReference>
<dbReference type="GO" id="GO:0019877">
    <property type="term" value="P:diaminopimelate biosynthetic process"/>
    <property type="evidence" value="ECO:0007669"/>
    <property type="project" value="UniProtKB-ARBA"/>
</dbReference>
<dbReference type="GO" id="GO:0046872">
    <property type="term" value="F:metal ion binding"/>
    <property type="evidence" value="ECO:0007669"/>
    <property type="project" value="UniProtKB-KW"/>
</dbReference>
<feature type="binding site" evidence="2">
    <location>
        <position position="170"/>
    </location>
    <ligand>
        <name>Mn(2+)</name>
        <dbReference type="ChEBI" id="CHEBI:29035"/>
        <label>2</label>
    </ligand>
</feature>
<evidence type="ECO:0000259" key="4">
    <source>
        <dbReference type="Pfam" id="PF07687"/>
    </source>
</evidence>
<feature type="binding site" evidence="2">
    <location>
        <position position="168"/>
    </location>
    <ligand>
        <name>Mn(2+)</name>
        <dbReference type="ChEBI" id="CHEBI:29035"/>
        <label>2</label>
    </ligand>
</feature>
<dbReference type="SUPFAM" id="SSF55031">
    <property type="entry name" value="Bacterial exopeptidase dimerisation domain"/>
    <property type="match status" value="1"/>
</dbReference>
<keyword evidence="3" id="KW-0732">Signal</keyword>
<dbReference type="GO" id="GO:0050118">
    <property type="term" value="F:N-acetyldiaminopimelate deacetylase activity"/>
    <property type="evidence" value="ECO:0007669"/>
    <property type="project" value="UniProtKB-ARBA"/>
</dbReference>
<dbReference type="PROSITE" id="PS51257">
    <property type="entry name" value="PROKAR_LIPOPROTEIN"/>
    <property type="match status" value="1"/>
</dbReference>
<comment type="cofactor">
    <cofactor evidence="2">
        <name>Mn(2+)</name>
        <dbReference type="ChEBI" id="CHEBI:29035"/>
    </cofactor>
    <text evidence="2">The Mn(2+) ion enhances activity.</text>
</comment>
<dbReference type="Pfam" id="PF07687">
    <property type="entry name" value="M20_dimer"/>
    <property type="match status" value="1"/>
</dbReference>
<evidence type="ECO:0000313" key="5">
    <source>
        <dbReference type="EMBL" id="MBO8415796.1"/>
    </source>
</evidence>
<comment type="caution">
    <text evidence="5">The sequence shown here is derived from an EMBL/GenBank/DDBJ whole genome shotgun (WGS) entry which is preliminary data.</text>
</comment>
<feature type="chain" id="PRO_5039205605" evidence="3">
    <location>
        <begin position="27"/>
        <end position="469"/>
    </location>
</feature>
<keyword evidence="1" id="KW-0378">Hydrolase</keyword>
<feature type="signal peptide" evidence="3">
    <location>
        <begin position="1"/>
        <end position="26"/>
    </location>
</feature>
<accession>A0A9D9D9V9</accession>
<reference evidence="5" key="2">
    <citation type="journal article" date="2021" name="PeerJ">
        <title>Extensive microbial diversity within the chicken gut microbiome revealed by metagenomics and culture.</title>
        <authorList>
            <person name="Gilroy R."/>
            <person name="Ravi A."/>
            <person name="Getino M."/>
            <person name="Pursley I."/>
            <person name="Horton D.L."/>
            <person name="Alikhan N.F."/>
            <person name="Baker D."/>
            <person name="Gharbi K."/>
            <person name="Hall N."/>
            <person name="Watson M."/>
            <person name="Adriaenssens E.M."/>
            <person name="Foster-Nyarko E."/>
            <person name="Jarju S."/>
            <person name="Secka A."/>
            <person name="Antonio M."/>
            <person name="Oren A."/>
            <person name="Chaudhuri R.R."/>
            <person name="La Ragione R."/>
            <person name="Hildebrand F."/>
            <person name="Pallen M.J."/>
        </authorList>
    </citation>
    <scope>NUCLEOTIDE SEQUENCE</scope>
    <source>
        <strain evidence="5">17213</strain>
    </source>
</reference>
<dbReference type="Gene3D" id="3.40.630.10">
    <property type="entry name" value="Zn peptidases"/>
    <property type="match status" value="1"/>
</dbReference>
<feature type="binding site" evidence="2">
    <location>
        <position position="442"/>
    </location>
    <ligand>
        <name>Mn(2+)</name>
        <dbReference type="ChEBI" id="CHEBI:29035"/>
        <label>2</label>
    </ligand>
</feature>
<evidence type="ECO:0000256" key="3">
    <source>
        <dbReference type="SAM" id="SignalP"/>
    </source>
</evidence>
<organism evidence="5 6">
    <name type="scientific">Candidatus Avisuccinivibrio stercorigallinarum</name>
    <dbReference type="NCBI Taxonomy" id="2840704"/>
    <lineage>
        <taxon>Bacteria</taxon>
        <taxon>Pseudomonadati</taxon>
        <taxon>Pseudomonadota</taxon>
        <taxon>Gammaproteobacteria</taxon>
        <taxon>Aeromonadales</taxon>
        <taxon>Succinivibrionaceae</taxon>
        <taxon>Succinivibrionaceae incertae sedis</taxon>
        <taxon>Candidatus Avisuccinivibrio</taxon>
    </lineage>
</organism>
<dbReference type="PANTHER" id="PTHR11014:SF63">
    <property type="entry name" value="METALLOPEPTIDASE, PUTATIVE (AFU_ORTHOLOGUE AFUA_6G09600)-RELATED"/>
    <property type="match status" value="1"/>
</dbReference>
<dbReference type="AlphaFoldDB" id="A0A9D9D9V9"/>
<dbReference type="Gene3D" id="3.30.70.360">
    <property type="match status" value="1"/>
</dbReference>
<keyword evidence="2" id="KW-0464">Manganese</keyword>
<dbReference type="PIRSF" id="PIRSF005962">
    <property type="entry name" value="Pept_M20D_amidohydro"/>
    <property type="match status" value="1"/>
</dbReference>
<dbReference type="InterPro" id="IPR036264">
    <property type="entry name" value="Bact_exopeptidase_dim_dom"/>
</dbReference>
<dbReference type="Pfam" id="PF01546">
    <property type="entry name" value="Peptidase_M20"/>
    <property type="match status" value="1"/>
</dbReference>
<evidence type="ECO:0000256" key="1">
    <source>
        <dbReference type="ARBA" id="ARBA00022801"/>
    </source>
</evidence>
<evidence type="ECO:0000256" key="2">
    <source>
        <dbReference type="PIRSR" id="PIRSR005962-1"/>
    </source>
</evidence>
<dbReference type="InterPro" id="IPR017439">
    <property type="entry name" value="Amidohydrolase"/>
</dbReference>
<proteinExistence type="predicted"/>
<feature type="domain" description="Peptidase M20 dimerisation" evidence="4">
    <location>
        <begin position="267"/>
        <end position="364"/>
    </location>
</feature>